<feature type="compositionally biased region" description="Basic and acidic residues" evidence="1">
    <location>
        <begin position="138"/>
        <end position="158"/>
    </location>
</feature>
<feature type="compositionally biased region" description="Low complexity" evidence="1">
    <location>
        <begin position="301"/>
        <end position="312"/>
    </location>
</feature>
<feature type="compositionally biased region" description="Basic and acidic residues" evidence="1">
    <location>
        <begin position="248"/>
        <end position="258"/>
    </location>
</feature>
<organism evidence="2 3">
    <name type="scientific">Aspergillus hiratsukae</name>
    <dbReference type="NCBI Taxonomy" id="1194566"/>
    <lineage>
        <taxon>Eukaryota</taxon>
        <taxon>Fungi</taxon>
        <taxon>Dikarya</taxon>
        <taxon>Ascomycota</taxon>
        <taxon>Pezizomycotina</taxon>
        <taxon>Eurotiomycetes</taxon>
        <taxon>Eurotiomycetidae</taxon>
        <taxon>Eurotiales</taxon>
        <taxon>Aspergillaceae</taxon>
        <taxon>Aspergillus</taxon>
        <taxon>Aspergillus subgen. Fumigati</taxon>
    </lineage>
</organism>
<feature type="compositionally biased region" description="Acidic residues" evidence="1">
    <location>
        <begin position="462"/>
        <end position="476"/>
    </location>
</feature>
<dbReference type="Proteomes" id="UP000662466">
    <property type="component" value="Unassembled WGS sequence"/>
</dbReference>
<proteinExistence type="predicted"/>
<feature type="compositionally biased region" description="Polar residues" evidence="1">
    <location>
        <begin position="331"/>
        <end position="344"/>
    </location>
</feature>
<dbReference type="EMBL" id="JACBAF010002287">
    <property type="protein sequence ID" value="KAF7158568.1"/>
    <property type="molecule type" value="Genomic_DNA"/>
</dbReference>
<feature type="compositionally biased region" description="Basic and acidic residues" evidence="1">
    <location>
        <begin position="518"/>
        <end position="529"/>
    </location>
</feature>
<evidence type="ECO:0000313" key="2">
    <source>
        <dbReference type="EMBL" id="KAF7158568.1"/>
    </source>
</evidence>
<feature type="region of interest" description="Disordered" evidence="1">
    <location>
        <begin position="78"/>
        <end position="494"/>
    </location>
</feature>
<comment type="caution">
    <text evidence="2">The sequence shown here is derived from an EMBL/GenBank/DDBJ whole genome shotgun (WGS) entry which is preliminary data.</text>
</comment>
<reference evidence="2" key="1">
    <citation type="submission" date="2020-06" db="EMBL/GenBank/DDBJ databases">
        <title>Draft genome sequences of strains closely related to Aspergillus parafelis and Aspergillus hiratsukae.</title>
        <authorList>
            <person name="Dos Santos R.A.C."/>
            <person name="Rivero-Menendez O."/>
            <person name="Steenwyk J.L."/>
            <person name="Mead M.E."/>
            <person name="Goldman G.H."/>
            <person name="Alastruey-Izquierdo A."/>
            <person name="Rokas A."/>
        </authorList>
    </citation>
    <scope>NUCLEOTIDE SEQUENCE</scope>
    <source>
        <strain evidence="2">CNM-CM6106</strain>
    </source>
</reference>
<feature type="region of interest" description="Disordered" evidence="1">
    <location>
        <begin position="510"/>
        <end position="536"/>
    </location>
</feature>
<dbReference type="AlphaFoldDB" id="A0A8H6PQP8"/>
<feature type="compositionally biased region" description="Basic and acidic residues" evidence="1">
    <location>
        <begin position="165"/>
        <end position="174"/>
    </location>
</feature>
<evidence type="ECO:0000256" key="1">
    <source>
        <dbReference type="SAM" id="MobiDB-lite"/>
    </source>
</evidence>
<sequence>MTTTASETTRLHITPFTPDLLPSVLPSSVRPSARDISFHSIPTFPENNYGYVTLPTMEADKIKKKLNGSILKGRKFKVETARSPKQQKVEVEVDTATSTAKTSSDKGSKKRKAHDSVLDGYELPSGRQVKRGWTESTNTKKERRKDEKMKKGKDEKKAKTQAKSKYTEKSECLFRTKIPKNRSASPDEKQEKQAKKKKKPSQESVVHEFATTITHPSFLRSEADGAAPTSTFEEGKGWIDNAGNIKETVSDRLRKDQYRPGQVAGAKEKRKSVKAPPTAQETHVEKTKDDKIDSTDESEDWTSSSGTTSSDDSSTDSESEDSMSSASSESRAPSSQDEQQQSHTLPVKEKLSSPAKTDEPKLVPGGAAPSVQTTHGTDSKDVHPLEALFKRPALESSDSKPAPEANTQFSFFGQEDVESEGEGEQNKEPQTPFTKNDLLSRGLRSAAPTPDTALINRKFDWSNDDSDAMEETEEYIDTPITRSETRTGLKDDDSEFTKWFWENRGDNNRAWKKRRRDAAKEQRQRENRRTGTKGKS</sequence>
<feature type="compositionally biased region" description="Basic and acidic residues" evidence="1">
    <location>
        <begin position="78"/>
        <end position="91"/>
    </location>
</feature>
<evidence type="ECO:0000313" key="3">
    <source>
        <dbReference type="Proteomes" id="UP000662466"/>
    </source>
</evidence>
<accession>A0A8H6PQP8</accession>
<name>A0A8H6PQP8_9EURO</name>
<feature type="compositionally biased region" description="Basic and acidic residues" evidence="1">
    <location>
        <begin position="346"/>
        <end position="361"/>
    </location>
</feature>
<feature type="compositionally biased region" description="Basic and acidic residues" evidence="1">
    <location>
        <begin position="282"/>
        <end position="294"/>
    </location>
</feature>
<feature type="compositionally biased region" description="Basic and acidic residues" evidence="1">
    <location>
        <begin position="377"/>
        <end position="393"/>
    </location>
</feature>
<gene>
    <name evidence="2" type="ORF">CNMCM6106_005340</name>
</gene>
<protein>
    <recommendedName>
        <fullName evidence="4">Suppressor protein SRP40</fullName>
    </recommendedName>
</protein>
<evidence type="ECO:0008006" key="4">
    <source>
        <dbReference type="Google" id="ProtNLM"/>
    </source>
</evidence>